<proteinExistence type="predicted"/>
<reference evidence="1" key="1">
    <citation type="submission" date="2014-11" db="EMBL/GenBank/DDBJ databases">
        <authorList>
            <person name="Amaro Gonzalez C."/>
        </authorList>
    </citation>
    <scope>NUCLEOTIDE SEQUENCE</scope>
</reference>
<dbReference type="EMBL" id="GBXM01070592">
    <property type="protein sequence ID" value="JAH37985.1"/>
    <property type="molecule type" value="Transcribed_RNA"/>
</dbReference>
<reference evidence="1" key="2">
    <citation type="journal article" date="2015" name="Fish Shellfish Immunol.">
        <title>Early steps in the European eel (Anguilla anguilla)-Vibrio vulnificus interaction in the gills: Role of the RtxA13 toxin.</title>
        <authorList>
            <person name="Callol A."/>
            <person name="Pajuelo D."/>
            <person name="Ebbesson L."/>
            <person name="Teles M."/>
            <person name="MacKenzie S."/>
            <person name="Amaro C."/>
        </authorList>
    </citation>
    <scope>NUCLEOTIDE SEQUENCE</scope>
</reference>
<name>A0A0E9SBC5_ANGAN</name>
<evidence type="ECO:0000313" key="1">
    <source>
        <dbReference type="EMBL" id="JAH37985.1"/>
    </source>
</evidence>
<organism evidence="1">
    <name type="scientific">Anguilla anguilla</name>
    <name type="common">European freshwater eel</name>
    <name type="synonym">Muraena anguilla</name>
    <dbReference type="NCBI Taxonomy" id="7936"/>
    <lineage>
        <taxon>Eukaryota</taxon>
        <taxon>Metazoa</taxon>
        <taxon>Chordata</taxon>
        <taxon>Craniata</taxon>
        <taxon>Vertebrata</taxon>
        <taxon>Euteleostomi</taxon>
        <taxon>Actinopterygii</taxon>
        <taxon>Neopterygii</taxon>
        <taxon>Teleostei</taxon>
        <taxon>Anguilliformes</taxon>
        <taxon>Anguillidae</taxon>
        <taxon>Anguilla</taxon>
    </lineage>
</organism>
<sequence>MKRSLSDFLSCIFVTLNGFRSLDKMKLSVHKTHFLIIIFNETSYQTPISPL</sequence>
<dbReference type="AlphaFoldDB" id="A0A0E9SBC5"/>
<protein>
    <submittedName>
        <fullName evidence="1">Uncharacterized protein</fullName>
    </submittedName>
</protein>
<accession>A0A0E9SBC5</accession>